<gene>
    <name evidence="9" type="ORF">SAMN06309945_0330</name>
</gene>
<feature type="transmembrane region" description="Helical" evidence="7">
    <location>
        <begin position="222"/>
        <end position="244"/>
    </location>
</feature>
<dbReference type="CDD" id="cd06261">
    <property type="entry name" value="TM_PBP2"/>
    <property type="match status" value="1"/>
</dbReference>
<dbReference type="PROSITE" id="PS50928">
    <property type="entry name" value="ABC_TM1"/>
    <property type="match status" value="1"/>
</dbReference>
<evidence type="ECO:0000259" key="8">
    <source>
        <dbReference type="PROSITE" id="PS50928"/>
    </source>
</evidence>
<accession>A0A1T5IE69</accession>
<evidence type="ECO:0000313" key="9">
    <source>
        <dbReference type="EMBL" id="SKC37491.1"/>
    </source>
</evidence>
<feature type="transmembrane region" description="Helical" evidence="7">
    <location>
        <begin position="110"/>
        <end position="133"/>
    </location>
</feature>
<dbReference type="Gene3D" id="1.10.3720.10">
    <property type="entry name" value="MetI-like"/>
    <property type="match status" value="1"/>
</dbReference>
<dbReference type="InterPro" id="IPR035906">
    <property type="entry name" value="MetI-like_sf"/>
</dbReference>
<evidence type="ECO:0000256" key="7">
    <source>
        <dbReference type="RuleBase" id="RU363032"/>
    </source>
</evidence>
<protein>
    <submittedName>
        <fullName evidence="9">Carbohydrate ABC transporter membrane protein 2, CUT1 family</fullName>
    </submittedName>
</protein>
<keyword evidence="2 7" id="KW-0813">Transport</keyword>
<evidence type="ECO:0000256" key="5">
    <source>
        <dbReference type="ARBA" id="ARBA00022989"/>
    </source>
</evidence>
<dbReference type="GO" id="GO:0055085">
    <property type="term" value="P:transmembrane transport"/>
    <property type="evidence" value="ECO:0007669"/>
    <property type="project" value="InterPro"/>
</dbReference>
<dbReference type="PANTHER" id="PTHR43744:SF8">
    <property type="entry name" value="SN-GLYCEROL-3-PHOSPHATE TRANSPORT SYSTEM PERMEASE PROTEIN UGPE"/>
    <property type="match status" value="1"/>
</dbReference>
<dbReference type="RefSeq" id="WP_079726563.1">
    <property type="nucleotide sequence ID" value="NZ_FUZP01000001.1"/>
</dbReference>
<evidence type="ECO:0000256" key="4">
    <source>
        <dbReference type="ARBA" id="ARBA00022692"/>
    </source>
</evidence>
<dbReference type="PANTHER" id="PTHR43744">
    <property type="entry name" value="ABC TRANSPORTER PERMEASE PROTEIN MG189-RELATED-RELATED"/>
    <property type="match status" value="1"/>
</dbReference>
<feature type="domain" description="ABC transmembrane type-1" evidence="8">
    <location>
        <begin position="110"/>
        <end position="303"/>
    </location>
</feature>
<dbReference type="EMBL" id="FUZP01000001">
    <property type="protein sequence ID" value="SKC37491.1"/>
    <property type="molecule type" value="Genomic_DNA"/>
</dbReference>
<dbReference type="Pfam" id="PF00528">
    <property type="entry name" value="BPD_transp_1"/>
    <property type="match status" value="1"/>
</dbReference>
<keyword evidence="4 7" id="KW-0812">Transmembrane</keyword>
<feature type="transmembrane region" description="Helical" evidence="7">
    <location>
        <begin position="178"/>
        <end position="201"/>
    </location>
</feature>
<evidence type="ECO:0000256" key="1">
    <source>
        <dbReference type="ARBA" id="ARBA00004651"/>
    </source>
</evidence>
<keyword evidence="5 7" id="KW-1133">Transmembrane helix</keyword>
<dbReference type="AlphaFoldDB" id="A0A1T5IE69"/>
<evidence type="ECO:0000256" key="2">
    <source>
        <dbReference type="ARBA" id="ARBA00022448"/>
    </source>
</evidence>
<comment type="subcellular location">
    <subcellularLocation>
        <location evidence="1 7">Cell membrane</location>
        <topology evidence="1 7">Multi-pass membrane protein</topology>
    </subcellularLocation>
</comment>
<dbReference type="SUPFAM" id="SSF161098">
    <property type="entry name" value="MetI-like"/>
    <property type="match status" value="1"/>
</dbReference>
<feature type="transmembrane region" description="Helical" evidence="7">
    <location>
        <begin position="48"/>
        <end position="69"/>
    </location>
</feature>
<comment type="similarity">
    <text evidence="7">Belongs to the binding-protein-dependent transport system permease family.</text>
</comment>
<organism evidence="9 10">
    <name type="scientific">Okibacterium fritillariae</name>
    <dbReference type="NCBI Taxonomy" id="123320"/>
    <lineage>
        <taxon>Bacteria</taxon>
        <taxon>Bacillati</taxon>
        <taxon>Actinomycetota</taxon>
        <taxon>Actinomycetes</taxon>
        <taxon>Micrococcales</taxon>
        <taxon>Microbacteriaceae</taxon>
        <taxon>Okibacterium</taxon>
    </lineage>
</organism>
<sequence length="317" mass="33670">MTEPRSDASAPASSSTPVAAPPAAAIAAISPTPAASPRRKRGRGAVGVWWWVGGIVLVSLFALPLLSAVTGSLKSPAELQQRPATFFPQTLSGDAWSRLFDPSQGTLMGLANSLVVAIGTVALTVVLSTLAGYGFGRFRFRGSTLLFGVVLAGMMIPFSVLLTPISVVLRTLGVSNSLLGLVLVYTTYQLPFCIFIMRNAFAAIPDEIEEAAMIDGCSRRSVLLRMFVPLVVPGIVTAAIFAFLNAWNEFLGALVLLSDQALFTLPVVLQTKQIGQFGKVDWGLLDAGVVVSMIPCLLIFFLLQRYYVNGIFSGAAK</sequence>
<keyword evidence="10" id="KW-1185">Reference proteome</keyword>
<evidence type="ECO:0000256" key="6">
    <source>
        <dbReference type="ARBA" id="ARBA00023136"/>
    </source>
</evidence>
<dbReference type="GO" id="GO:0005886">
    <property type="term" value="C:plasma membrane"/>
    <property type="evidence" value="ECO:0007669"/>
    <property type="project" value="UniProtKB-SubCell"/>
</dbReference>
<dbReference type="OrthoDB" id="9794684at2"/>
<dbReference type="Proteomes" id="UP000190857">
    <property type="component" value="Unassembled WGS sequence"/>
</dbReference>
<evidence type="ECO:0000313" key="10">
    <source>
        <dbReference type="Proteomes" id="UP000190857"/>
    </source>
</evidence>
<feature type="transmembrane region" description="Helical" evidence="7">
    <location>
        <begin position="282"/>
        <end position="303"/>
    </location>
</feature>
<keyword evidence="3" id="KW-1003">Cell membrane</keyword>
<proteinExistence type="inferred from homology"/>
<name>A0A1T5IE69_9MICO</name>
<keyword evidence="6 7" id="KW-0472">Membrane</keyword>
<dbReference type="STRING" id="123320.SAMN06309945_0330"/>
<dbReference type="InterPro" id="IPR000515">
    <property type="entry name" value="MetI-like"/>
</dbReference>
<feature type="transmembrane region" description="Helical" evidence="7">
    <location>
        <begin position="145"/>
        <end position="166"/>
    </location>
</feature>
<evidence type="ECO:0000256" key="3">
    <source>
        <dbReference type="ARBA" id="ARBA00022475"/>
    </source>
</evidence>
<reference evidence="9 10" key="1">
    <citation type="submission" date="2017-02" db="EMBL/GenBank/DDBJ databases">
        <authorList>
            <person name="Peterson S.W."/>
        </authorList>
    </citation>
    <scope>NUCLEOTIDE SEQUENCE [LARGE SCALE GENOMIC DNA]</scope>
    <source>
        <strain evidence="9 10">VKM Ac-2059</strain>
    </source>
</reference>